<dbReference type="PANTHER" id="PTHR46438:SF11">
    <property type="entry name" value="LIPASE-RELATED"/>
    <property type="match status" value="1"/>
</dbReference>
<dbReference type="RefSeq" id="WP_162424618.1">
    <property type="nucleotide sequence ID" value="NZ_WVIE01000024.1"/>
</dbReference>
<organism evidence="2 3">
    <name type="scientific">Myxacorys almedinensis A</name>
    <dbReference type="NCBI Taxonomy" id="2690445"/>
    <lineage>
        <taxon>Bacteria</taxon>
        <taxon>Bacillati</taxon>
        <taxon>Cyanobacteriota</taxon>
        <taxon>Cyanophyceae</taxon>
        <taxon>Leptolyngbyales</taxon>
        <taxon>Leptolyngbyaceae</taxon>
        <taxon>Myxacorys</taxon>
        <taxon>Myxacorys almedinensis</taxon>
    </lineage>
</organism>
<dbReference type="SUPFAM" id="SSF53474">
    <property type="entry name" value="alpha/beta-Hydrolases"/>
    <property type="match status" value="1"/>
</dbReference>
<feature type="domain" description="AB hydrolase-1" evidence="1">
    <location>
        <begin position="24"/>
        <end position="306"/>
    </location>
</feature>
<evidence type="ECO:0000313" key="3">
    <source>
        <dbReference type="Proteomes" id="UP000646053"/>
    </source>
</evidence>
<keyword evidence="3" id="KW-1185">Reference proteome</keyword>
<dbReference type="GO" id="GO:0016787">
    <property type="term" value="F:hydrolase activity"/>
    <property type="evidence" value="ECO:0007669"/>
    <property type="project" value="UniProtKB-KW"/>
</dbReference>
<accession>A0A8J7Z9W6</accession>
<dbReference type="InterPro" id="IPR029058">
    <property type="entry name" value="AB_hydrolase_fold"/>
</dbReference>
<dbReference type="InterPro" id="IPR000073">
    <property type="entry name" value="AB_hydrolase_1"/>
</dbReference>
<gene>
    <name evidence="2" type="ORF">GS601_17670</name>
</gene>
<reference evidence="2" key="1">
    <citation type="submission" date="2019-12" db="EMBL/GenBank/DDBJ databases">
        <title>High-Quality draft genome sequences of three cyanobacteria isolated from the limestone walls of the Old Cathedral of Coimbra.</title>
        <authorList>
            <person name="Tiago I."/>
            <person name="Soares F."/>
            <person name="Portugal A."/>
        </authorList>
    </citation>
    <scope>NUCLEOTIDE SEQUENCE</scope>
    <source>
        <strain evidence="2">A</strain>
    </source>
</reference>
<evidence type="ECO:0000313" key="2">
    <source>
        <dbReference type="EMBL" id="NDJ19093.1"/>
    </source>
</evidence>
<comment type="caution">
    <text evidence="2">The sequence shown here is derived from an EMBL/GenBank/DDBJ whole genome shotgun (WGS) entry which is preliminary data.</text>
</comment>
<dbReference type="AlphaFoldDB" id="A0A8J7Z9W6"/>
<sequence>MPTITVLGVPHVYEQTAPTSSNEVLIFVHGWLLSRTYWQPLIDRLAPYYQCLSYDLRGFGESQPCRSMALSSHTHHPQAEDAAPTDVLAVQLAQSAPLKEPIAAWQDSSPLAQYSLSSYAKDLGVLLQELNISQAWLVGHSLGGYVALWAADQLPEQVRGVICLNSGGGIYLKESFERFRAAGQHIVKLRPRWLSHVPCLELLFTRTSTGRTIARTWARQRLVDFVVADREAALGTLLDSTTEYEVHRLPQLVARLRQPVYFIAGAKDPVMEPKYVRHLASFHPLFSDSGANVFEIPECGHLSMVECPEIVAERIELLVGNS</sequence>
<dbReference type="Gene3D" id="3.40.50.1820">
    <property type="entry name" value="alpha/beta hydrolase"/>
    <property type="match status" value="1"/>
</dbReference>
<dbReference type="Pfam" id="PF00561">
    <property type="entry name" value="Abhydrolase_1"/>
    <property type="match status" value="1"/>
</dbReference>
<proteinExistence type="predicted"/>
<evidence type="ECO:0000259" key="1">
    <source>
        <dbReference type="Pfam" id="PF00561"/>
    </source>
</evidence>
<dbReference type="Proteomes" id="UP000646053">
    <property type="component" value="Unassembled WGS sequence"/>
</dbReference>
<protein>
    <submittedName>
        <fullName evidence="2">Alpha/beta fold hydrolase</fullName>
    </submittedName>
</protein>
<name>A0A8J7Z9W6_9CYAN</name>
<dbReference type="EMBL" id="WVIE01000024">
    <property type="protein sequence ID" value="NDJ19093.1"/>
    <property type="molecule type" value="Genomic_DNA"/>
</dbReference>
<dbReference type="PANTHER" id="PTHR46438">
    <property type="entry name" value="ALPHA/BETA-HYDROLASES SUPERFAMILY PROTEIN"/>
    <property type="match status" value="1"/>
</dbReference>
<keyword evidence="2" id="KW-0378">Hydrolase</keyword>